<keyword evidence="4" id="KW-1185">Reference proteome</keyword>
<keyword evidence="2" id="KW-0732">Signal</keyword>
<gene>
    <name evidence="3" type="ORF">PCOR1329_LOCUS71215</name>
</gene>
<protein>
    <submittedName>
        <fullName evidence="3">Uncharacterized protein</fullName>
    </submittedName>
</protein>
<feature type="compositionally biased region" description="Polar residues" evidence="1">
    <location>
        <begin position="196"/>
        <end position="207"/>
    </location>
</feature>
<accession>A0ABN9X0H1</accession>
<name>A0ABN9X0H1_9DINO</name>
<feature type="chain" id="PRO_5047358518" evidence="2">
    <location>
        <begin position="22"/>
        <end position="214"/>
    </location>
</feature>
<organism evidence="3 4">
    <name type="scientific">Prorocentrum cordatum</name>
    <dbReference type="NCBI Taxonomy" id="2364126"/>
    <lineage>
        <taxon>Eukaryota</taxon>
        <taxon>Sar</taxon>
        <taxon>Alveolata</taxon>
        <taxon>Dinophyceae</taxon>
        <taxon>Prorocentrales</taxon>
        <taxon>Prorocentraceae</taxon>
        <taxon>Prorocentrum</taxon>
    </lineage>
</organism>
<feature type="signal peptide" evidence="2">
    <location>
        <begin position="1"/>
        <end position="21"/>
    </location>
</feature>
<dbReference type="Proteomes" id="UP001189429">
    <property type="component" value="Unassembled WGS sequence"/>
</dbReference>
<proteinExistence type="predicted"/>
<evidence type="ECO:0000313" key="4">
    <source>
        <dbReference type="Proteomes" id="UP001189429"/>
    </source>
</evidence>
<dbReference type="EMBL" id="CAUYUJ010019443">
    <property type="protein sequence ID" value="CAK0891202.1"/>
    <property type="molecule type" value="Genomic_DNA"/>
</dbReference>
<sequence length="214" mass="22884">MAPIVGVLLMGLGVWPSGVTGEVEEPVPKVRQYTFSPLHRPPGFYPWGGPLLELDGVTLHSIDLVEADALHDGNWTHDMLLLFQNSSDESTLEIWDISNGVHCGRWSIPDLDGLGPEHVVGGGCAYSAGPSMPAVTTAHPSGRPGGPSFGAPPHVPARLGFVIKAGPRSEKRKAPIPLPFPCFPFRGPPGRPWSPTLESPRNSSQNAPRERSAE</sequence>
<feature type="region of interest" description="Disordered" evidence="1">
    <location>
        <begin position="187"/>
        <end position="214"/>
    </location>
</feature>
<comment type="caution">
    <text evidence="3">The sequence shown here is derived from an EMBL/GenBank/DDBJ whole genome shotgun (WGS) entry which is preliminary data.</text>
</comment>
<evidence type="ECO:0000256" key="1">
    <source>
        <dbReference type="SAM" id="MobiDB-lite"/>
    </source>
</evidence>
<evidence type="ECO:0000313" key="3">
    <source>
        <dbReference type="EMBL" id="CAK0891202.1"/>
    </source>
</evidence>
<evidence type="ECO:0000256" key="2">
    <source>
        <dbReference type="SAM" id="SignalP"/>
    </source>
</evidence>
<reference evidence="3" key="1">
    <citation type="submission" date="2023-10" db="EMBL/GenBank/DDBJ databases">
        <authorList>
            <person name="Chen Y."/>
            <person name="Shah S."/>
            <person name="Dougan E. K."/>
            <person name="Thang M."/>
            <person name="Chan C."/>
        </authorList>
    </citation>
    <scope>NUCLEOTIDE SEQUENCE [LARGE SCALE GENOMIC DNA]</scope>
</reference>